<accession>Q2IHB6</accession>
<dbReference type="STRING" id="290397.Adeh_4211"/>
<feature type="transmembrane region" description="Helical" evidence="1">
    <location>
        <begin position="203"/>
        <end position="224"/>
    </location>
</feature>
<organism evidence="2 3">
    <name type="scientific">Anaeromyxobacter dehalogenans (strain 2CP-C)</name>
    <dbReference type="NCBI Taxonomy" id="290397"/>
    <lineage>
        <taxon>Bacteria</taxon>
        <taxon>Pseudomonadati</taxon>
        <taxon>Myxococcota</taxon>
        <taxon>Myxococcia</taxon>
        <taxon>Myxococcales</taxon>
        <taxon>Cystobacterineae</taxon>
        <taxon>Anaeromyxobacteraceae</taxon>
        <taxon>Anaeromyxobacter</taxon>
    </lineage>
</organism>
<dbReference type="AlphaFoldDB" id="Q2IHB6"/>
<evidence type="ECO:0000313" key="2">
    <source>
        <dbReference type="EMBL" id="ABC83975.1"/>
    </source>
</evidence>
<feature type="transmembrane region" description="Helical" evidence="1">
    <location>
        <begin position="151"/>
        <end position="172"/>
    </location>
</feature>
<keyword evidence="1" id="KW-1133">Transmembrane helix</keyword>
<evidence type="ECO:0000256" key="1">
    <source>
        <dbReference type="SAM" id="Phobius"/>
    </source>
</evidence>
<dbReference type="KEGG" id="ade:Adeh_4211"/>
<keyword evidence="1" id="KW-0472">Membrane</keyword>
<dbReference type="HOGENOM" id="CLU_1270120_0_0_7"/>
<sequence length="225" mass="22853">MMDRAEVTMALSGVMGMVIAAAVASGGERLLLCRPVVDGDPALARAEAVGEAARARPGRWLDYGVACDGAPEGARAARRAGLAHAVVARAEGRSDGSRFLLVLTDATTEEARAQRMVEVPPGKDAVRPLRTALDGLFRALPPEPGPGAGRIAAWSLAGAGAASVIAGVALAVSASSAADRADGAGDPAAYTRARADWRSRRRWSAAALGAGGAALAAGLTWRFAF</sequence>
<gene>
    <name evidence="2" type="ordered locus">Adeh_4211</name>
</gene>
<proteinExistence type="predicted"/>
<dbReference type="Proteomes" id="UP000001935">
    <property type="component" value="Chromosome"/>
</dbReference>
<name>Q2IHB6_ANADE</name>
<protein>
    <submittedName>
        <fullName evidence="2">Uncharacterized protein</fullName>
    </submittedName>
</protein>
<evidence type="ECO:0000313" key="3">
    <source>
        <dbReference type="Proteomes" id="UP000001935"/>
    </source>
</evidence>
<reference evidence="2" key="1">
    <citation type="submission" date="2006-01" db="EMBL/GenBank/DDBJ databases">
        <title>Complete sequence of Anaeromyxobacter dehalogenans 2CP-C.</title>
        <authorList>
            <consortium name="US DOE Joint Genome Institute"/>
            <person name="Copeland A."/>
            <person name="Lucas S."/>
            <person name="Lapidus A."/>
            <person name="Barry K."/>
            <person name="Detter J.C."/>
            <person name="Glavina T."/>
            <person name="Hammon N."/>
            <person name="Israni S."/>
            <person name="Pitluck S."/>
            <person name="Brettin T."/>
            <person name="Bruce D."/>
            <person name="Han C."/>
            <person name="Tapia R."/>
            <person name="Gilna P."/>
            <person name="Kiss H."/>
            <person name="Schmutz J."/>
            <person name="Larimer F."/>
            <person name="Land M."/>
            <person name="Kyrpides N."/>
            <person name="Anderson I."/>
            <person name="Sanford R.A."/>
            <person name="Ritalahti K.M."/>
            <person name="Thomas H.S."/>
            <person name="Kirby J.R."/>
            <person name="Zhulin I.B."/>
            <person name="Loeffler F.E."/>
            <person name="Richardson P."/>
        </authorList>
    </citation>
    <scope>NUCLEOTIDE SEQUENCE</scope>
    <source>
        <strain evidence="2">2CP-C</strain>
    </source>
</reference>
<keyword evidence="1" id="KW-0812">Transmembrane</keyword>
<dbReference type="EMBL" id="CP000251">
    <property type="protein sequence ID" value="ABC83975.1"/>
    <property type="molecule type" value="Genomic_DNA"/>
</dbReference>